<gene>
    <name evidence="3" type="ORF">ADEAN_000925900</name>
</gene>
<dbReference type="EMBL" id="LR877166">
    <property type="protein sequence ID" value="CAD2221724.1"/>
    <property type="molecule type" value="Genomic_DNA"/>
</dbReference>
<dbReference type="PANTHER" id="PTHR13774">
    <property type="entry name" value="PHENAZINE BIOSYNTHESIS PROTEIN"/>
    <property type="match status" value="1"/>
</dbReference>
<dbReference type="PANTHER" id="PTHR13774:SF17">
    <property type="entry name" value="PHENAZINE BIOSYNTHESIS-LIKE DOMAIN-CONTAINING PROTEIN"/>
    <property type="match status" value="1"/>
</dbReference>
<dbReference type="InterPro" id="IPR003719">
    <property type="entry name" value="Phenazine_PhzF-like"/>
</dbReference>
<keyword evidence="2" id="KW-0413">Isomerase</keyword>
<evidence type="ECO:0000313" key="3">
    <source>
        <dbReference type="EMBL" id="CAD2221724.1"/>
    </source>
</evidence>
<evidence type="ECO:0000313" key="4">
    <source>
        <dbReference type="Proteomes" id="UP000515908"/>
    </source>
</evidence>
<name>A0A7G2CRW9_9TRYP</name>
<comment type="similarity">
    <text evidence="1">Belongs to the PhzF family.</text>
</comment>
<organism evidence="3 4">
    <name type="scientific">Angomonas deanei</name>
    <dbReference type="NCBI Taxonomy" id="59799"/>
    <lineage>
        <taxon>Eukaryota</taxon>
        <taxon>Discoba</taxon>
        <taxon>Euglenozoa</taxon>
        <taxon>Kinetoplastea</taxon>
        <taxon>Metakinetoplastina</taxon>
        <taxon>Trypanosomatida</taxon>
        <taxon>Trypanosomatidae</taxon>
        <taxon>Strigomonadinae</taxon>
        <taxon>Angomonas</taxon>
    </lineage>
</organism>
<dbReference type="Proteomes" id="UP000515908">
    <property type="component" value="Chromosome 22"/>
</dbReference>
<dbReference type="SUPFAM" id="SSF54506">
    <property type="entry name" value="Diaminopimelate epimerase-like"/>
    <property type="match status" value="1"/>
</dbReference>
<dbReference type="GO" id="GO:0005737">
    <property type="term" value="C:cytoplasm"/>
    <property type="evidence" value="ECO:0007669"/>
    <property type="project" value="TreeGrafter"/>
</dbReference>
<evidence type="ECO:0000256" key="1">
    <source>
        <dbReference type="ARBA" id="ARBA00008270"/>
    </source>
</evidence>
<sequence length="423" mass="46668">MGAAFLNVSKEVGQSESAFVYRLPTSRVKELQQKVQAKTQEFESEYEERCEDHRMSCGMDELEAEIAKALESSPTAKHPGDITTSASINLGANFGASFLQTRSASVFSLNNGSASRPRRMHTQWFGLRWFTPERESTFCAHATLAAAHALYETARLQQSESTRHVVDAVPGEFFIPSNTDVLCFVTPSGVVSVRRKEKVLPTNAGSGVFEATHVNLNAVDEYEIHFPSEEAINVTSLFPKDAKARLAEVIGLPYGEESIDEIALSPKLGTYVLQLPSAKYVLQCQPDHIKMINFFKSTDIQEVIAANPKKLVQPHCLAVTAENNGELMTRPMADAQVVSRSFSPWDGTLEDCASGSLHCAIVPYWLRKRNGSYKVGERLYCYQASKRGGFVEGIIIGRKAERIALIGSAVTFLRGTSIFNVEE</sequence>
<dbReference type="Pfam" id="PF02567">
    <property type="entry name" value="PhzC-PhzF"/>
    <property type="match status" value="1"/>
</dbReference>
<protein>
    <submittedName>
        <fullName evidence="3">Phenazine biosynthesis-like protein, putative</fullName>
    </submittedName>
</protein>
<accession>A0A7G2CRW9</accession>
<proteinExistence type="inferred from homology"/>
<dbReference type="AlphaFoldDB" id="A0A7G2CRW9"/>
<dbReference type="Gene3D" id="3.10.310.10">
    <property type="entry name" value="Diaminopimelate Epimerase, Chain A, domain 1"/>
    <property type="match status" value="2"/>
</dbReference>
<keyword evidence="4" id="KW-1185">Reference proteome</keyword>
<reference evidence="3 4" key="1">
    <citation type="submission" date="2020-08" db="EMBL/GenBank/DDBJ databases">
        <authorList>
            <person name="Newling K."/>
            <person name="Davey J."/>
            <person name="Forrester S."/>
        </authorList>
    </citation>
    <scope>NUCLEOTIDE SEQUENCE [LARGE SCALE GENOMIC DNA]</scope>
    <source>
        <strain evidence="4">Crithidia deanei Carvalho (ATCC PRA-265)</strain>
    </source>
</reference>
<evidence type="ECO:0000256" key="2">
    <source>
        <dbReference type="ARBA" id="ARBA00023235"/>
    </source>
</evidence>
<dbReference type="VEuPathDB" id="TriTrypDB:ADEAN_000925900"/>
<dbReference type="GO" id="GO:0016853">
    <property type="term" value="F:isomerase activity"/>
    <property type="evidence" value="ECO:0007669"/>
    <property type="project" value="UniProtKB-KW"/>
</dbReference>